<comment type="caution">
    <text evidence="13">The sequence shown here is derived from an EMBL/GenBank/DDBJ whole genome shotgun (WGS) entry which is preliminary data.</text>
</comment>
<dbReference type="SUPFAM" id="SSF55068">
    <property type="entry name" value="Peptide methionine sulfoxide reductase"/>
    <property type="match status" value="1"/>
</dbReference>
<dbReference type="GO" id="GO:0033743">
    <property type="term" value="F:peptide-methionine (R)-S-oxide reductase activity"/>
    <property type="evidence" value="ECO:0007669"/>
    <property type="project" value="UniProtKB-UniRule"/>
</dbReference>
<evidence type="ECO:0000256" key="11">
    <source>
        <dbReference type="SAM" id="Phobius"/>
    </source>
</evidence>
<dbReference type="PROSITE" id="PS51790">
    <property type="entry name" value="MSRB"/>
    <property type="match status" value="1"/>
</dbReference>
<dbReference type="PANTHER" id="PTHR10173">
    <property type="entry name" value="METHIONINE SULFOXIDE REDUCTASE"/>
    <property type="match status" value="1"/>
</dbReference>
<dbReference type="RefSeq" id="WP_045614130.1">
    <property type="nucleotide sequence ID" value="NZ_JYGT01000007.1"/>
</dbReference>
<dbReference type="AlphaFoldDB" id="A0A0F2E1Q5"/>
<keyword evidence="3 9" id="KW-0560">Oxidoreductase</keyword>
<evidence type="ECO:0000256" key="10">
    <source>
        <dbReference type="HAMAP-Rule" id="MF_01401"/>
    </source>
</evidence>
<dbReference type="EMBL" id="JYGT01000007">
    <property type="protein sequence ID" value="KJQ76180.1"/>
    <property type="molecule type" value="Genomic_DNA"/>
</dbReference>
<feature type="active site" description="Nucleophile" evidence="9">
    <location>
        <position position="344"/>
    </location>
</feature>
<evidence type="ECO:0000259" key="12">
    <source>
        <dbReference type="PROSITE" id="PS51790"/>
    </source>
</evidence>
<dbReference type="EC" id="1.8.4.11" evidence="10"/>
<dbReference type="PANTHER" id="PTHR10173:SF59">
    <property type="entry name" value="PEPTIDE METHIONINE SULFOXIDE REDUCTASE MSRA_MSRB"/>
    <property type="match status" value="1"/>
</dbReference>
<dbReference type="GO" id="GO:0030091">
    <property type="term" value="P:protein repair"/>
    <property type="evidence" value="ECO:0007669"/>
    <property type="project" value="InterPro"/>
</dbReference>
<evidence type="ECO:0000256" key="6">
    <source>
        <dbReference type="ARBA" id="ARBA00047806"/>
    </source>
</evidence>
<dbReference type="EC" id="1.8.4.12" evidence="9"/>
<proteinExistence type="inferred from homology"/>
<dbReference type="InterPro" id="IPR002569">
    <property type="entry name" value="Met_Sox_Rdtase_MsrA_dom"/>
</dbReference>
<evidence type="ECO:0000256" key="1">
    <source>
        <dbReference type="ARBA" id="ARBA00008076"/>
    </source>
</evidence>
<dbReference type="HAMAP" id="MF_01400">
    <property type="entry name" value="MsrB"/>
    <property type="match status" value="1"/>
</dbReference>
<comment type="catalytic activity">
    <reaction evidence="8 10">
        <text>[thioredoxin]-disulfide + L-methionine + H2O = L-methionine (S)-S-oxide + [thioredoxin]-dithiol</text>
        <dbReference type="Rhea" id="RHEA:19993"/>
        <dbReference type="Rhea" id="RHEA-COMP:10698"/>
        <dbReference type="Rhea" id="RHEA-COMP:10700"/>
        <dbReference type="ChEBI" id="CHEBI:15377"/>
        <dbReference type="ChEBI" id="CHEBI:29950"/>
        <dbReference type="ChEBI" id="CHEBI:50058"/>
        <dbReference type="ChEBI" id="CHEBI:57844"/>
        <dbReference type="ChEBI" id="CHEBI:58772"/>
        <dbReference type="EC" id="1.8.4.11"/>
    </reaction>
</comment>
<dbReference type="Pfam" id="PF01625">
    <property type="entry name" value="PMSR"/>
    <property type="match status" value="1"/>
</dbReference>
<gene>
    <name evidence="13" type="primary">msrA_1</name>
    <name evidence="10" type="synonym">msrA</name>
    <name evidence="9" type="synonym">msrB</name>
    <name evidence="13" type="ORF">TZ94_00678</name>
</gene>
<dbReference type="NCBIfam" id="TIGR00357">
    <property type="entry name" value="peptide-methionine (R)-S-oxide reductase MsrB"/>
    <property type="match status" value="1"/>
</dbReference>
<comment type="similarity">
    <text evidence="2">In the N-terminal section; belongs to the MsrA Met sulfoxide reductase family.</text>
</comment>
<dbReference type="InterPro" id="IPR011057">
    <property type="entry name" value="Mss4-like_sf"/>
</dbReference>
<evidence type="ECO:0000256" key="9">
    <source>
        <dbReference type="HAMAP-Rule" id="MF_01400"/>
    </source>
</evidence>
<evidence type="ECO:0000313" key="13">
    <source>
        <dbReference type="EMBL" id="KJQ76180.1"/>
    </source>
</evidence>
<feature type="transmembrane region" description="Helical" evidence="11">
    <location>
        <begin position="7"/>
        <end position="25"/>
    </location>
</feature>
<comment type="caution">
    <text evidence="9">Lacks conserved residue(s) required for the propagation of feature annotation.</text>
</comment>
<evidence type="ECO:0000256" key="5">
    <source>
        <dbReference type="ARBA" id="ARBA00024679"/>
    </source>
</evidence>
<evidence type="ECO:0000256" key="2">
    <source>
        <dbReference type="ARBA" id="ARBA00011017"/>
    </source>
</evidence>
<comment type="catalytic activity">
    <reaction evidence="7 9">
        <text>L-methionyl-[protein] + [thioredoxin]-disulfide + H2O = L-methionyl-(R)-S-oxide-[protein] + [thioredoxin]-dithiol</text>
        <dbReference type="Rhea" id="RHEA:24164"/>
        <dbReference type="Rhea" id="RHEA-COMP:10698"/>
        <dbReference type="Rhea" id="RHEA-COMP:10700"/>
        <dbReference type="Rhea" id="RHEA-COMP:12313"/>
        <dbReference type="Rhea" id="RHEA-COMP:12314"/>
        <dbReference type="ChEBI" id="CHEBI:15377"/>
        <dbReference type="ChEBI" id="CHEBI:16044"/>
        <dbReference type="ChEBI" id="CHEBI:29950"/>
        <dbReference type="ChEBI" id="CHEBI:45764"/>
        <dbReference type="ChEBI" id="CHEBI:50058"/>
        <dbReference type="EC" id="1.8.4.12"/>
    </reaction>
</comment>
<dbReference type="PATRIC" id="fig|28037.216.peg.655"/>
<dbReference type="OrthoDB" id="4174719at2"/>
<accession>A0A0F2E1Q5</accession>
<keyword evidence="11" id="KW-1133">Transmembrane helix</keyword>
<dbReference type="HAMAP" id="MF_01401">
    <property type="entry name" value="MsrA"/>
    <property type="match status" value="1"/>
</dbReference>
<evidence type="ECO:0000256" key="8">
    <source>
        <dbReference type="ARBA" id="ARBA00048782"/>
    </source>
</evidence>
<feature type="domain" description="MsrB" evidence="12">
    <location>
        <begin position="232"/>
        <end position="355"/>
    </location>
</feature>
<keyword evidence="11" id="KW-0472">Membrane</keyword>
<evidence type="ECO:0000313" key="14">
    <source>
        <dbReference type="Proteomes" id="UP000033489"/>
    </source>
</evidence>
<dbReference type="FunFam" id="3.30.1060.10:FF:000007">
    <property type="entry name" value="Peptide methionine sulfoxide reductase msrA/msrB"/>
    <property type="match status" value="1"/>
</dbReference>
<dbReference type="GO" id="GO:0008113">
    <property type="term" value="F:peptide-methionine (S)-S-oxide reductase activity"/>
    <property type="evidence" value="ECO:0007669"/>
    <property type="project" value="UniProtKB-UniRule"/>
</dbReference>
<reference evidence="13 14" key="1">
    <citation type="submission" date="2015-02" db="EMBL/GenBank/DDBJ databases">
        <title>Evolution of amylase-binding proteins of oral streptococcal species.</title>
        <authorList>
            <person name="Haase E.M."/>
        </authorList>
    </citation>
    <scope>NUCLEOTIDE SEQUENCE [LARGE SCALE GENOMIC DNA]</scope>
    <source>
        <strain evidence="13 14">UC921A</strain>
    </source>
</reference>
<evidence type="ECO:0000256" key="7">
    <source>
        <dbReference type="ARBA" id="ARBA00048488"/>
    </source>
</evidence>
<dbReference type="InterPro" id="IPR002579">
    <property type="entry name" value="Met_Sox_Rdtase_MsrB_dom"/>
</dbReference>
<dbReference type="Proteomes" id="UP000033489">
    <property type="component" value="Unassembled WGS sequence"/>
</dbReference>
<dbReference type="InterPro" id="IPR028427">
    <property type="entry name" value="Met_Sox_Rdtase_MsrB"/>
</dbReference>
<dbReference type="Gene3D" id="3.30.1060.10">
    <property type="entry name" value="Peptide methionine sulphoxide reductase MsrA"/>
    <property type="match status" value="1"/>
</dbReference>
<dbReference type="InterPro" id="IPR036509">
    <property type="entry name" value="Met_Sox_Rdtase_MsrA_sf"/>
</dbReference>
<comment type="similarity">
    <text evidence="9">Belongs to the MsrB Met sulfoxide reductase family.</text>
</comment>
<evidence type="ECO:0000256" key="3">
    <source>
        <dbReference type="ARBA" id="ARBA00023002"/>
    </source>
</evidence>
<comment type="function">
    <text evidence="5 10">Has an important function as a repair enzyme for proteins that have been inactivated by oxidation. Catalyzes the reversible oxidation-reduction of methionine sulfoxide in proteins to methionine.</text>
</comment>
<feature type="active site" evidence="10">
    <location>
        <position position="70"/>
    </location>
</feature>
<dbReference type="FunFam" id="2.170.150.20:FF:000003">
    <property type="entry name" value="Peptide methionine sulfoxide reductase MsrB"/>
    <property type="match status" value="1"/>
</dbReference>
<sequence length="371" mass="41920">MNDKLKIIVFIGIIICIIIGLLFLLEKRSASYTDTTQIEKAAVSQGQKVTKKTQPSKDADLHDIYLAGGCFWGVEEYFSRVAGVTDAVSGYANGRGETTQYELIGQTGHAETVHVTYDANQISLKEILLHYFRIINPISKNKQGNDVGTQYRTGVYYTDEKDLEVINQVFDQVAKKYDQPLAVEKESLRNFIVAEDYHQDYLQKNPNGYCHINVNQAAYPVIDASQYPKPSDDELKKLLSPEEYAVTQNGQTERAFSNRYWDQFEAGLYVDVATGEPLFSSKDKFESGCGWPSFTQPISPDVATYKEDKSYNMVRTEVRSRTGDSHLGHVFTDGPQDKGGLRYCINSLSIRFIPKDQMEEKGYGYLLGYVE</sequence>
<comment type="catalytic activity">
    <reaction evidence="6 10">
        <text>L-methionyl-[protein] + [thioredoxin]-disulfide + H2O = L-methionyl-(S)-S-oxide-[protein] + [thioredoxin]-dithiol</text>
        <dbReference type="Rhea" id="RHEA:14217"/>
        <dbReference type="Rhea" id="RHEA-COMP:10698"/>
        <dbReference type="Rhea" id="RHEA-COMP:10700"/>
        <dbReference type="Rhea" id="RHEA-COMP:12313"/>
        <dbReference type="Rhea" id="RHEA-COMP:12315"/>
        <dbReference type="ChEBI" id="CHEBI:15377"/>
        <dbReference type="ChEBI" id="CHEBI:16044"/>
        <dbReference type="ChEBI" id="CHEBI:29950"/>
        <dbReference type="ChEBI" id="CHEBI:44120"/>
        <dbReference type="ChEBI" id="CHEBI:50058"/>
        <dbReference type="EC" id="1.8.4.11"/>
    </reaction>
</comment>
<comment type="similarity">
    <text evidence="10">Belongs to the MsrA Met sulfoxide reductase family.</text>
</comment>
<dbReference type="GO" id="GO:0006979">
    <property type="term" value="P:response to oxidative stress"/>
    <property type="evidence" value="ECO:0007669"/>
    <property type="project" value="InterPro"/>
</dbReference>
<dbReference type="SUPFAM" id="SSF51316">
    <property type="entry name" value="Mss4-like"/>
    <property type="match status" value="1"/>
</dbReference>
<organism evidence="13 14">
    <name type="scientific">Streptococcus infantis</name>
    <dbReference type="NCBI Taxonomy" id="68892"/>
    <lineage>
        <taxon>Bacteria</taxon>
        <taxon>Bacillati</taxon>
        <taxon>Bacillota</taxon>
        <taxon>Bacilli</taxon>
        <taxon>Lactobacillales</taxon>
        <taxon>Streptococcaceae</taxon>
        <taxon>Streptococcus</taxon>
    </lineage>
</organism>
<dbReference type="NCBIfam" id="TIGR00401">
    <property type="entry name" value="msrA"/>
    <property type="match status" value="1"/>
</dbReference>
<dbReference type="Pfam" id="PF01641">
    <property type="entry name" value="SelR"/>
    <property type="match status" value="1"/>
</dbReference>
<dbReference type="Gene3D" id="2.170.150.20">
    <property type="entry name" value="Peptide methionine sulfoxide reductase"/>
    <property type="match status" value="1"/>
</dbReference>
<evidence type="ECO:0000256" key="4">
    <source>
        <dbReference type="ARBA" id="ARBA00023268"/>
    </source>
</evidence>
<dbReference type="GO" id="GO:0005737">
    <property type="term" value="C:cytoplasm"/>
    <property type="evidence" value="ECO:0007669"/>
    <property type="project" value="TreeGrafter"/>
</dbReference>
<protein>
    <recommendedName>
        <fullName evidence="9 10">Multifunctional fusion protein</fullName>
    </recommendedName>
    <domain>
        <recommendedName>
            <fullName evidence="10">Peptide methionine sulfoxide reductase MsrA</fullName>
            <shortName evidence="10">Protein-methionine-S-oxide reductase</shortName>
            <ecNumber evidence="10">1.8.4.11</ecNumber>
        </recommendedName>
        <alternativeName>
            <fullName evidence="10">Peptide-methionine (S)-S-oxide reductase</fullName>
            <shortName evidence="10">Peptide Met(O) reductase</shortName>
        </alternativeName>
    </domain>
    <domain>
        <recommendedName>
            <fullName evidence="9">Peptide methionine sulfoxide reductase MsrB</fullName>
            <ecNumber evidence="9">1.8.4.12</ecNumber>
        </recommendedName>
        <alternativeName>
            <fullName evidence="9">Peptide-methionine (R)-S-oxide reductase</fullName>
        </alternativeName>
    </domain>
</protein>
<dbReference type="GO" id="GO:0033744">
    <property type="term" value="F:L-methionine:thioredoxin-disulfide S-oxidoreductase activity"/>
    <property type="evidence" value="ECO:0007669"/>
    <property type="project" value="RHEA"/>
</dbReference>
<name>A0A0F2E1Q5_9STRE</name>
<comment type="similarity">
    <text evidence="1">In the C-terminal section; belongs to the MsrB Met sulfoxide reductase family.</text>
</comment>
<keyword evidence="4" id="KW-0511">Multifunctional enzyme</keyword>
<keyword evidence="11" id="KW-0812">Transmembrane</keyword>